<dbReference type="PANTHER" id="PTHR47642:SF5">
    <property type="entry name" value="ATP-DEPENDENT DNA HELICASE"/>
    <property type="match status" value="1"/>
</dbReference>
<dbReference type="AlphaFoldDB" id="A0AAV1LM66"/>
<dbReference type="GO" id="GO:0006281">
    <property type="term" value="P:DNA repair"/>
    <property type="evidence" value="ECO:0007669"/>
    <property type="project" value="UniProtKB-KW"/>
</dbReference>
<keyword evidence="1" id="KW-0547">Nucleotide-binding</keyword>
<keyword evidence="1" id="KW-0227">DNA damage</keyword>
<organism evidence="4 5">
    <name type="scientific">Parnassius mnemosyne</name>
    <name type="common">clouded apollo</name>
    <dbReference type="NCBI Taxonomy" id="213953"/>
    <lineage>
        <taxon>Eukaryota</taxon>
        <taxon>Metazoa</taxon>
        <taxon>Ecdysozoa</taxon>
        <taxon>Arthropoda</taxon>
        <taxon>Hexapoda</taxon>
        <taxon>Insecta</taxon>
        <taxon>Pterygota</taxon>
        <taxon>Neoptera</taxon>
        <taxon>Endopterygota</taxon>
        <taxon>Lepidoptera</taxon>
        <taxon>Glossata</taxon>
        <taxon>Ditrysia</taxon>
        <taxon>Papilionoidea</taxon>
        <taxon>Papilionidae</taxon>
        <taxon>Parnassiinae</taxon>
        <taxon>Parnassini</taxon>
        <taxon>Parnassius</taxon>
        <taxon>Driopa</taxon>
    </lineage>
</organism>
<dbReference type="GO" id="GO:0043139">
    <property type="term" value="F:5'-3' DNA helicase activity"/>
    <property type="evidence" value="ECO:0007669"/>
    <property type="project" value="UniProtKB-EC"/>
</dbReference>
<comment type="catalytic activity">
    <reaction evidence="1">
        <text>ATP + H2O = ADP + phosphate + H(+)</text>
        <dbReference type="Rhea" id="RHEA:13065"/>
        <dbReference type="ChEBI" id="CHEBI:15377"/>
        <dbReference type="ChEBI" id="CHEBI:15378"/>
        <dbReference type="ChEBI" id="CHEBI:30616"/>
        <dbReference type="ChEBI" id="CHEBI:43474"/>
        <dbReference type="ChEBI" id="CHEBI:456216"/>
        <dbReference type="EC" id="5.6.2.3"/>
    </reaction>
</comment>
<evidence type="ECO:0000256" key="1">
    <source>
        <dbReference type="RuleBase" id="RU363044"/>
    </source>
</evidence>
<reference evidence="4 5" key="1">
    <citation type="submission" date="2023-11" db="EMBL/GenBank/DDBJ databases">
        <authorList>
            <person name="Hedman E."/>
            <person name="Englund M."/>
            <person name="Stromberg M."/>
            <person name="Nyberg Akerstrom W."/>
            <person name="Nylinder S."/>
            <person name="Jareborg N."/>
            <person name="Kallberg Y."/>
            <person name="Kronander E."/>
        </authorList>
    </citation>
    <scope>NUCLEOTIDE SEQUENCE [LARGE SCALE GENOMIC DNA]</scope>
</reference>
<keyword evidence="5" id="KW-1185">Reference proteome</keyword>
<dbReference type="Gene3D" id="3.40.50.300">
    <property type="entry name" value="P-loop containing nucleotide triphosphate hydrolases"/>
    <property type="match status" value="1"/>
</dbReference>
<dbReference type="Pfam" id="PF05970">
    <property type="entry name" value="PIF1"/>
    <property type="match status" value="1"/>
</dbReference>
<dbReference type="EMBL" id="CAVLGL010000093">
    <property type="protein sequence ID" value="CAK1596525.1"/>
    <property type="molecule type" value="Genomic_DNA"/>
</dbReference>
<keyword evidence="1" id="KW-0234">DNA repair</keyword>
<keyword evidence="1" id="KW-0347">Helicase</keyword>
<keyword evidence="1" id="KW-0378">Hydrolase</keyword>
<evidence type="ECO:0000259" key="3">
    <source>
        <dbReference type="Pfam" id="PF05970"/>
    </source>
</evidence>
<evidence type="ECO:0000313" key="4">
    <source>
        <dbReference type="EMBL" id="CAK1596525.1"/>
    </source>
</evidence>
<sequence>MLDLITSSDEPLGKIIHYFWRREYQSRVCRFGFPRTVTDSLIIRDIFQSIAARKTLSSNNRLYNIVRSKESDMINDYNPALLLAWNGNIDIQYVGEKTAILNNYVTKYTTKSEKTHATDMFNDINSSKSLRSRLYNIGLRVLANRECGALEASDTLLGIPLYGTDPQTTIRWLDVNIHRNRRVKSKSEMTGLDPNSTDIYYNSWIELQDMNLLDFSKDYDLVNTRPVSNKVEYYVLANKKYLKKRDRPYLINHYLYDVEQMPEKYFFSLLLLFKPWRILDDLKMQHETYTETFNAVKDDLQEALRYGNLRTELRNILQTAFEKVEEKVAELNEERENIVDEGPDNPLVFEALEAVNAMEDLNNFDLVEADISEMNEQAMIDKLNSDQKKVFDTVTNKITNKKEILRHFVSGTGGTGKSYLIKTLKIWIKNNLHKNVAITAPTGIAAFNVNGLTVYRLLQLPVEHKQTPKYKPLSDEVLQVLRTDLKTVELFIIDEVSMISNVTLAYINLRLCEVFDTSDVEDGWFGKKHILVLGDLLQLPPVRAYN</sequence>
<protein>
    <recommendedName>
        <fullName evidence="1">ATP-dependent DNA helicase</fullName>
        <ecNumber evidence="1">5.6.2.3</ecNumber>
    </recommendedName>
</protein>
<dbReference type="GO" id="GO:0006310">
    <property type="term" value="P:DNA recombination"/>
    <property type="evidence" value="ECO:0007669"/>
    <property type="project" value="UniProtKB-KW"/>
</dbReference>
<dbReference type="GO" id="GO:0000723">
    <property type="term" value="P:telomere maintenance"/>
    <property type="evidence" value="ECO:0007669"/>
    <property type="project" value="InterPro"/>
</dbReference>
<keyword evidence="1" id="KW-0233">DNA recombination</keyword>
<dbReference type="Proteomes" id="UP001314205">
    <property type="component" value="Unassembled WGS sequence"/>
</dbReference>
<feature type="domain" description="DNA helicase Pif1-like DEAD-box helicase" evidence="3">
    <location>
        <begin position="382"/>
        <end position="542"/>
    </location>
</feature>
<comment type="cofactor">
    <cofactor evidence="1">
        <name>Mg(2+)</name>
        <dbReference type="ChEBI" id="CHEBI:18420"/>
    </cofactor>
</comment>
<dbReference type="GO" id="GO:0016787">
    <property type="term" value="F:hydrolase activity"/>
    <property type="evidence" value="ECO:0007669"/>
    <property type="project" value="UniProtKB-KW"/>
</dbReference>
<dbReference type="SUPFAM" id="SSF52540">
    <property type="entry name" value="P-loop containing nucleoside triphosphate hydrolases"/>
    <property type="match status" value="1"/>
</dbReference>
<evidence type="ECO:0000313" key="5">
    <source>
        <dbReference type="Proteomes" id="UP001314205"/>
    </source>
</evidence>
<dbReference type="InterPro" id="IPR010285">
    <property type="entry name" value="DNA_helicase_pif1-like_DEAD"/>
</dbReference>
<gene>
    <name evidence="4" type="ORF">PARMNEM_LOCUS15861</name>
</gene>
<comment type="caution">
    <text evidence="4">The sequence shown here is derived from an EMBL/GenBank/DDBJ whole genome shotgun (WGS) entry which is preliminary data.</text>
</comment>
<evidence type="ECO:0000256" key="2">
    <source>
        <dbReference type="SAM" id="Coils"/>
    </source>
</evidence>
<proteinExistence type="inferred from homology"/>
<dbReference type="EC" id="5.6.2.3" evidence="1"/>
<dbReference type="PANTHER" id="PTHR47642">
    <property type="entry name" value="ATP-DEPENDENT DNA HELICASE"/>
    <property type="match status" value="1"/>
</dbReference>
<feature type="coiled-coil region" evidence="2">
    <location>
        <begin position="314"/>
        <end position="341"/>
    </location>
</feature>
<accession>A0AAV1LM66</accession>
<keyword evidence="1" id="KW-0067">ATP-binding</keyword>
<dbReference type="GO" id="GO:0005524">
    <property type="term" value="F:ATP binding"/>
    <property type="evidence" value="ECO:0007669"/>
    <property type="project" value="UniProtKB-KW"/>
</dbReference>
<name>A0AAV1LM66_9NEOP</name>
<keyword evidence="2" id="KW-0175">Coiled coil</keyword>
<comment type="similarity">
    <text evidence="1">Belongs to the helicase family.</text>
</comment>
<dbReference type="InterPro" id="IPR027417">
    <property type="entry name" value="P-loop_NTPase"/>
</dbReference>
<dbReference type="InterPro" id="IPR051055">
    <property type="entry name" value="PIF1_helicase"/>
</dbReference>